<accession>A0ABP9JLQ4</accession>
<evidence type="ECO:0000256" key="1">
    <source>
        <dbReference type="SAM" id="Phobius"/>
    </source>
</evidence>
<reference evidence="3" key="1">
    <citation type="journal article" date="2019" name="Int. J. Syst. Evol. Microbiol.">
        <title>The Global Catalogue of Microorganisms (GCM) 10K type strain sequencing project: providing services to taxonomists for standard genome sequencing and annotation.</title>
        <authorList>
            <consortium name="The Broad Institute Genomics Platform"/>
            <consortium name="The Broad Institute Genome Sequencing Center for Infectious Disease"/>
            <person name="Wu L."/>
            <person name="Ma J."/>
        </authorList>
    </citation>
    <scope>NUCLEOTIDE SEQUENCE [LARGE SCALE GENOMIC DNA]</scope>
    <source>
        <strain evidence="3">JCM 17687</strain>
    </source>
</reference>
<evidence type="ECO:0000313" key="2">
    <source>
        <dbReference type="EMBL" id="GAA5035958.1"/>
    </source>
</evidence>
<evidence type="ECO:0008006" key="4">
    <source>
        <dbReference type="Google" id="ProtNLM"/>
    </source>
</evidence>
<organism evidence="2 3">
    <name type="scientific">Terrabacter aeriphilus</name>
    <dbReference type="NCBI Taxonomy" id="515662"/>
    <lineage>
        <taxon>Bacteria</taxon>
        <taxon>Bacillati</taxon>
        <taxon>Actinomycetota</taxon>
        <taxon>Actinomycetes</taxon>
        <taxon>Micrococcales</taxon>
        <taxon>Intrasporangiaceae</taxon>
        <taxon>Terrabacter</taxon>
    </lineage>
</organism>
<keyword evidence="1" id="KW-0472">Membrane</keyword>
<gene>
    <name evidence="2" type="ORF">GCM10023258_38420</name>
</gene>
<dbReference type="RefSeq" id="WP_345509143.1">
    <property type="nucleotide sequence ID" value="NZ_BAABIW010000028.1"/>
</dbReference>
<dbReference type="EMBL" id="BAABIW010000028">
    <property type="protein sequence ID" value="GAA5035958.1"/>
    <property type="molecule type" value="Genomic_DNA"/>
</dbReference>
<evidence type="ECO:0000313" key="3">
    <source>
        <dbReference type="Proteomes" id="UP001500427"/>
    </source>
</evidence>
<dbReference type="Proteomes" id="UP001500427">
    <property type="component" value="Unassembled WGS sequence"/>
</dbReference>
<feature type="transmembrane region" description="Helical" evidence="1">
    <location>
        <begin position="6"/>
        <end position="39"/>
    </location>
</feature>
<sequence>MTTSTVGLLAGLLLGVAGAAGGFTGFLLALVLGGVGFLLGGQRDGEFDLGRLLGGRGRE</sequence>
<keyword evidence="1" id="KW-1133">Transmembrane helix</keyword>
<keyword evidence="3" id="KW-1185">Reference proteome</keyword>
<proteinExistence type="predicted"/>
<comment type="caution">
    <text evidence="2">The sequence shown here is derived from an EMBL/GenBank/DDBJ whole genome shotgun (WGS) entry which is preliminary data.</text>
</comment>
<keyword evidence="1" id="KW-0812">Transmembrane</keyword>
<protein>
    <recommendedName>
        <fullName evidence="4">DUF2273 domain-containing protein</fullName>
    </recommendedName>
</protein>
<name>A0ABP9JLQ4_9MICO</name>